<dbReference type="EMBL" id="OCST01000002">
    <property type="protein sequence ID" value="SOE59445.1"/>
    <property type="molecule type" value="Genomic_DNA"/>
</dbReference>
<evidence type="ECO:0000313" key="1">
    <source>
        <dbReference type="EMBL" id="SOE59445.1"/>
    </source>
</evidence>
<keyword evidence="2" id="KW-1185">Reference proteome</keyword>
<name>A0A2C8Z6P6_9MICO</name>
<gene>
    <name evidence="1" type="ORF">SAMN06296378_0939</name>
</gene>
<reference evidence="1 2" key="1">
    <citation type="submission" date="2017-09" db="EMBL/GenBank/DDBJ databases">
        <authorList>
            <person name="Ehlers B."/>
            <person name="Leendertz F.H."/>
        </authorList>
    </citation>
    <scope>NUCLEOTIDE SEQUENCE [LARGE SCALE GENOMIC DNA]</scope>
    <source>
        <strain evidence="1 2">CGMCC 1.05381</strain>
    </source>
</reference>
<dbReference type="CDD" id="cd15482">
    <property type="entry name" value="Sialidase_non-viral"/>
    <property type="match status" value="1"/>
</dbReference>
<dbReference type="SUPFAM" id="SSF110296">
    <property type="entry name" value="Oligoxyloglucan reducing end-specific cellobiohydrolase"/>
    <property type="match status" value="1"/>
</dbReference>
<dbReference type="Proteomes" id="UP000219440">
    <property type="component" value="Unassembled WGS sequence"/>
</dbReference>
<evidence type="ECO:0008006" key="3">
    <source>
        <dbReference type="Google" id="ProtNLM"/>
    </source>
</evidence>
<evidence type="ECO:0000313" key="2">
    <source>
        <dbReference type="Proteomes" id="UP000219440"/>
    </source>
</evidence>
<dbReference type="InterPro" id="IPR015943">
    <property type="entry name" value="WD40/YVTN_repeat-like_dom_sf"/>
</dbReference>
<organism evidence="1 2">
    <name type="scientific">Salinibacterium xinjiangense</name>
    <dbReference type="NCBI Taxonomy" id="386302"/>
    <lineage>
        <taxon>Bacteria</taxon>
        <taxon>Bacillati</taxon>
        <taxon>Actinomycetota</taxon>
        <taxon>Actinomycetes</taxon>
        <taxon>Micrococcales</taxon>
        <taxon>Microbacteriaceae</taxon>
        <taxon>Salinibacterium</taxon>
    </lineage>
</organism>
<proteinExistence type="predicted"/>
<protein>
    <recommendedName>
        <fullName evidence="3">BNR/Asp-box repeat-containing protein</fullName>
    </recommendedName>
</protein>
<dbReference type="AlphaFoldDB" id="A0A2C8Z6P6"/>
<dbReference type="PROSITE" id="PS51257">
    <property type="entry name" value="PROKAR_LIPOPROTEIN"/>
    <property type="match status" value="1"/>
</dbReference>
<sequence>MRPSHRRPGLLSVGTLLGTAAVLVGCSATPQVNQPAQPAGPTPIEHIHELTVDASSGVLVVATHEGIYDVSIASDAAATFTGPRAGLDFDPMGFVIAGDTTYASGHPGPTTPGSFGTPNLGLISSTDNGMTWTNISLTGQTDFHALAVGPPSSEGGAALVYGIDTSKPAIQRSSDGGVTWADGADLVARDILADPIVPGKLYATTEAGVLVSEDDAVTFHLDAAAPNLYLIDIDTAQQQLVGVDASGSVWRRATDTWIRGGTVTGVAQAFTSHDGRVYVADDRGIAFTDDDGATWDVLKTQ</sequence>
<accession>A0A2C8Z6P6</accession>
<dbReference type="OrthoDB" id="9764804at2"/>
<dbReference type="RefSeq" id="WP_097060088.1">
    <property type="nucleotide sequence ID" value="NZ_BMLC01000001.1"/>
</dbReference>
<dbReference type="Gene3D" id="2.130.10.10">
    <property type="entry name" value="YVTN repeat-like/Quinoprotein amine dehydrogenase"/>
    <property type="match status" value="2"/>
</dbReference>